<dbReference type="EMBL" id="GDHC01020300">
    <property type="protein sequence ID" value="JAP98328.1"/>
    <property type="molecule type" value="Transcribed_RNA"/>
</dbReference>
<dbReference type="EMBL" id="GBHO01013832">
    <property type="protein sequence ID" value="JAG29772.1"/>
    <property type="molecule type" value="Transcribed_RNA"/>
</dbReference>
<reference evidence="2" key="2">
    <citation type="submission" date="2014-07" db="EMBL/GenBank/DDBJ databases">
        <authorList>
            <person name="Hull J."/>
        </authorList>
    </citation>
    <scope>NUCLEOTIDE SEQUENCE</scope>
</reference>
<evidence type="ECO:0000313" key="2">
    <source>
        <dbReference type="EMBL" id="JAG29772.1"/>
    </source>
</evidence>
<accession>A0A0A9Y9M4</accession>
<sequence>MRSTLPSPTPANSTTNSVDAAGEVDRNYNTCGQDEEEEEKKHAITHLASNSSNCATDQTTDHVNTSAIAAAVVQCREGLCTPVSLLTRYNNAFAKMQTVTPSPIMSGFNAELLSGSLLDAQAINDSSSHDTLAKMCSLHSNDSPLSFVRSVTYPVDAAHDLVNSCHQQVDLQPYSFPVMTKSEAQTQLCTHAASSITLPMLPAVTATKMLVMSSSTSTTPDDNSEHSGSVSRTINQGNGNKQL</sequence>
<evidence type="ECO:0000256" key="1">
    <source>
        <dbReference type="SAM" id="MobiDB-lite"/>
    </source>
</evidence>
<organism evidence="2">
    <name type="scientific">Lygus hesperus</name>
    <name type="common">Western plant bug</name>
    <dbReference type="NCBI Taxonomy" id="30085"/>
    <lineage>
        <taxon>Eukaryota</taxon>
        <taxon>Metazoa</taxon>
        <taxon>Ecdysozoa</taxon>
        <taxon>Arthropoda</taxon>
        <taxon>Hexapoda</taxon>
        <taxon>Insecta</taxon>
        <taxon>Pterygota</taxon>
        <taxon>Neoptera</taxon>
        <taxon>Paraneoptera</taxon>
        <taxon>Hemiptera</taxon>
        <taxon>Heteroptera</taxon>
        <taxon>Panheteroptera</taxon>
        <taxon>Cimicomorpha</taxon>
        <taxon>Miridae</taxon>
        <taxon>Mirini</taxon>
        <taxon>Lygus</taxon>
    </lineage>
</organism>
<name>A0A0A9Y9M4_LYGHE</name>
<feature type="region of interest" description="Disordered" evidence="1">
    <location>
        <begin position="212"/>
        <end position="243"/>
    </location>
</feature>
<proteinExistence type="predicted"/>
<reference evidence="2" key="1">
    <citation type="journal article" date="2014" name="PLoS ONE">
        <title>Transcriptome-Based Identification of ABC Transporters in the Western Tarnished Plant Bug Lygus hesperus.</title>
        <authorList>
            <person name="Hull J.J."/>
            <person name="Chaney K."/>
            <person name="Geib S.M."/>
            <person name="Fabrick J.A."/>
            <person name="Brent C.S."/>
            <person name="Walsh D."/>
            <person name="Lavine L.C."/>
        </authorList>
    </citation>
    <scope>NUCLEOTIDE SEQUENCE</scope>
</reference>
<reference evidence="3" key="3">
    <citation type="journal article" date="2016" name="Gigascience">
        <title>De novo construction of an expanded transcriptome assembly for the western tarnished plant bug, Lygus hesperus.</title>
        <authorList>
            <person name="Tassone E.E."/>
            <person name="Geib S.M."/>
            <person name="Hall B."/>
            <person name="Fabrick J.A."/>
            <person name="Brent C.S."/>
            <person name="Hull J.J."/>
        </authorList>
    </citation>
    <scope>NUCLEOTIDE SEQUENCE</scope>
</reference>
<feature type="compositionally biased region" description="Polar residues" evidence="1">
    <location>
        <begin position="226"/>
        <end position="243"/>
    </location>
</feature>
<feature type="region of interest" description="Disordered" evidence="1">
    <location>
        <begin position="1"/>
        <end position="38"/>
    </location>
</feature>
<feature type="compositionally biased region" description="Polar residues" evidence="1">
    <location>
        <begin position="1"/>
        <end position="18"/>
    </location>
</feature>
<evidence type="ECO:0000313" key="3">
    <source>
        <dbReference type="EMBL" id="JAP98328.1"/>
    </source>
</evidence>
<dbReference type="AlphaFoldDB" id="A0A0A9Y9M4"/>
<gene>
    <name evidence="2" type="primary">Zbtb22</name>
    <name evidence="2" type="ORF">CM83_12094</name>
    <name evidence="3" type="ORF">g.9772</name>
</gene>
<protein>
    <submittedName>
        <fullName evidence="2">Zinc finger and BTB domain-containing protein 22</fullName>
    </submittedName>
</protein>